<dbReference type="EMBL" id="PDOE01000005">
    <property type="protein sequence ID" value="RKL66755.1"/>
    <property type="molecule type" value="Genomic_DNA"/>
</dbReference>
<dbReference type="InterPro" id="IPR022551">
    <property type="entry name" value="BrxC"/>
</dbReference>
<name>A0A3A9KGN5_9BACI</name>
<dbReference type="OrthoDB" id="677051at2"/>
<accession>A0A3A9KGN5</accession>
<evidence type="ECO:0000313" key="1">
    <source>
        <dbReference type="EMBL" id="RKL66755.1"/>
    </source>
</evidence>
<evidence type="ECO:0000313" key="2">
    <source>
        <dbReference type="Proteomes" id="UP000281498"/>
    </source>
</evidence>
<comment type="caution">
    <text evidence="1">The sequence shown here is derived from an EMBL/GenBank/DDBJ whole genome shotgun (WGS) entry which is preliminary data.</text>
</comment>
<dbReference type="SUPFAM" id="SSF52833">
    <property type="entry name" value="Thioredoxin-like"/>
    <property type="match status" value="1"/>
</dbReference>
<protein>
    <submittedName>
        <fullName evidence="1">Bacillithiol system redox-active protein YtxJ</fullName>
    </submittedName>
</protein>
<dbReference type="Gene3D" id="3.40.30.10">
    <property type="entry name" value="Glutaredoxin"/>
    <property type="match status" value="1"/>
</dbReference>
<proteinExistence type="predicted"/>
<dbReference type="RefSeq" id="WP_110934825.1">
    <property type="nucleotide sequence ID" value="NZ_KZ614146.1"/>
</dbReference>
<keyword evidence="2" id="KW-1185">Reference proteome</keyword>
<dbReference type="Pfam" id="PF11009">
    <property type="entry name" value="BrxC"/>
    <property type="match status" value="1"/>
</dbReference>
<sequence>MEMKKLESNEELSQLYDTTDTFFLMKNSTTCPVSSEAYSEMESYTKEKDALPVYYLNVQELRDVSNQVADHFQIKHESPQAFLIQKGKVAWHSSHWHIKKDALNKAVSDNK</sequence>
<dbReference type="AlphaFoldDB" id="A0A3A9KGN5"/>
<dbReference type="NCBIfam" id="TIGR04019">
    <property type="entry name" value="B_thiol_YtxJ"/>
    <property type="match status" value="1"/>
</dbReference>
<reference evidence="1 2" key="1">
    <citation type="submission" date="2017-10" db="EMBL/GenBank/DDBJ databases">
        <title>Bacillus sp. nov., a halophilic bacterium isolated from a Keqin Lake.</title>
        <authorList>
            <person name="Wang H."/>
        </authorList>
    </citation>
    <scope>NUCLEOTIDE SEQUENCE [LARGE SCALE GENOMIC DNA]</scope>
    <source>
        <strain evidence="1 2">KCTC 13187</strain>
    </source>
</reference>
<organism evidence="1 2">
    <name type="scientific">Salipaludibacillus neizhouensis</name>
    <dbReference type="NCBI Taxonomy" id="885475"/>
    <lineage>
        <taxon>Bacteria</taxon>
        <taxon>Bacillati</taxon>
        <taxon>Bacillota</taxon>
        <taxon>Bacilli</taxon>
        <taxon>Bacillales</taxon>
        <taxon>Bacillaceae</taxon>
    </lineage>
</organism>
<gene>
    <name evidence="1" type="primary">ytxJ</name>
    <name evidence="1" type="ORF">CR203_13010</name>
</gene>
<dbReference type="Proteomes" id="UP000281498">
    <property type="component" value="Unassembled WGS sequence"/>
</dbReference>
<dbReference type="InterPro" id="IPR036249">
    <property type="entry name" value="Thioredoxin-like_sf"/>
</dbReference>